<reference evidence="3" key="1">
    <citation type="journal article" date="2019" name="Int. J. Syst. Evol. Microbiol.">
        <title>The Global Catalogue of Microorganisms (GCM) 10K type strain sequencing project: providing services to taxonomists for standard genome sequencing and annotation.</title>
        <authorList>
            <consortium name="The Broad Institute Genomics Platform"/>
            <consortium name="The Broad Institute Genome Sequencing Center for Infectious Disease"/>
            <person name="Wu L."/>
            <person name="Ma J."/>
        </authorList>
    </citation>
    <scope>NUCLEOTIDE SEQUENCE [LARGE SCALE GENOMIC DNA]</scope>
    <source>
        <strain evidence="3">NBRC 103632</strain>
    </source>
</reference>
<evidence type="ECO:0000313" key="2">
    <source>
        <dbReference type="EMBL" id="GLS71592.1"/>
    </source>
</evidence>
<evidence type="ECO:0000256" key="1">
    <source>
        <dbReference type="SAM" id="MobiDB-lite"/>
    </source>
</evidence>
<dbReference type="Proteomes" id="UP001157440">
    <property type="component" value="Unassembled WGS sequence"/>
</dbReference>
<sequence>MGEEALASAPHVDPTFGPQVPRRVLGPDPHLDCRGVIEAGEGHLPDTQGALAYRRTARFVTIARRPPERSTQTLGRDGANIGLPAMDAGAMISGARDRAR</sequence>
<feature type="region of interest" description="Disordered" evidence="1">
    <location>
        <begin position="1"/>
        <end position="27"/>
    </location>
</feature>
<proteinExistence type="predicted"/>
<feature type="region of interest" description="Disordered" evidence="1">
    <location>
        <begin position="64"/>
        <end position="84"/>
    </location>
</feature>
<accession>A0AA37WTZ0</accession>
<dbReference type="AlphaFoldDB" id="A0AA37WTZ0"/>
<comment type="caution">
    <text evidence="2">The sequence shown here is derived from an EMBL/GenBank/DDBJ whole genome shotgun (WGS) entry which is preliminary data.</text>
</comment>
<name>A0AA37WTZ0_9HYPH</name>
<evidence type="ECO:0000313" key="3">
    <source>
        <dbReference type="Proteomes" id="UP001157440"/>
    </source>
</evidence>
<protein>
    <submittedName>
        <fullName evidence="2">Uncharacterized protein</fullName>
    </submittedName>
</protein>
<keyword evidence="3" id="KW-1185">Reference proteome</keyword>
<dbReference type="EMBL" id="BSPL01000017">
    <property type="protein sequence ID" value="GLS71592.1"/>
    <property type="molecule type" value="Genomic_DNA"/>
</dbReference>
<gene>
    <name evidence="2" type="ORF">GCM10007890_36050</name>
</gene>
<organism evidence="2 3">
    <name type="scientific">Methylobacterium tardum</name>
    <dbReference type="NCBI Taxonomy" id="374432"/>
    <lineage>
        <taxon>Bacteria</taxon>
        <taxon>Pseudomonadati</taxon>
        <taxon>Pseudomonadota</taxon>
        <taxon>Alphaproteobacteria</taxon>
        <taxon>Hyphomicrobiales</taxon>
        <taxon>Methylobacteriaceae</taxon>
        <taxon>Methylobacterium</taxon>
    </lineage>
</organism>